<dbReference type="OMA" id="DIHRNAV"/>
<evidence type="ECO:0000313" key="7">
    <source>
        <dbReference type="Proteomes" id="UP000258309"/>
    </source>
</evidence>
<evidence type="ECO:0000256" key="1">
    <source>
        <dbReference type="ARBA" id="ARBA00001931"/>
    </source>
</evidence>
<comment type="similarity">
    <text evidence="2">Belongs to the bacterial PQQ dehydrogenase family.</text>
</comment>
<gene>
    <name evidence="6" type="ORF">B7463_g3145</name>
</gene>
<protein>
    <recommendedName>
        <fullName evidence="5">Pyrrolo-quinoline quinone repeat domain-containing protein</fullName>
    </recommendedName>
</protein>
<dbReference type="Proteomes" id="UP000258309">
    <property type="component" value="Unassembled WGS sequence"/>
</dbReference>
<organism evidence="6 7">
    <name type="scientific">Scytalidium lignicola</name>
    <name type="common">Hyphomycete</name>
    <dbReference type="NCBI Taxonomy" id="5539"/>
    <lineage>
        <taxon>Eukaryota</taxon>
        <taxon>Fungi</taxon>
        <taxon>Dikarya</taxon>
        <taxon>Ascomycota</taxon>
        <taxon>Pezizomycotina</taxon>
        <taxon>Leotiomycetes</taxon>
        <taxon>Leotiomycetes incertae sedis</taxon>
        <taxon>Scytalidium</taxon>
    </lineage>
</organism>
<dbReference type="InterPro" id="IPR002372">
    <property type="entry name" value="PQQ_rpt_dom"/>
</dbReference>
<feature type="chain" id="PRO_5017710780" description="Pyrrolo-quinoline quinone repeat domain-containing protein" evidence="4">
    <location>
        <begin position="19"/>
        <end position="443"/>
    </location>
</feature>
<dbReference type="OrthoDB" id="416253at2759"/>
<evidence type="ECO:0000256" key="2">
    <source>
        <dbReference type="ARBA" id="ARBA00008156"/>
    </source>
</evidence>
<feature type="non-terminal residue" evidence="6">
    <location>
        <position position="443"/>
    </location>
</feature>
<dbReference type="SUPFAM" id="SSF50998">
    <property type="entry name" value="Quinoprotein alcohol dehydrogenase-like"/>
    <property type="match status" value="1"/>
</dbReference>
<dbReference type="InterPro" id="IPR011047">
    <property type="entry name" value="Quinoprotein_ADH-like_sf"/>
</dbReference>
<dbReference type="STRING" id="5539.A0A3E2HJ77"/>
<comment type="cofactor">
    <cofactor evidence="1">
        <name>pyrroloquinoline quinone</name>
        <dbReference type="ChEBI" id="CHEBI:58442"/>
    </cofactor>
</comment>
<dbReference type="Gene3D" id="2.130.10.10">
    <property type="entry name" value="YVTN repeat-like/Quinoprotein amine dehydrogenase"/>
    <property type="match status" value="1"/>
</dbReference>
<evidence type="ECO:0000256" key="3">
    <source>
        <dbReference type="ARBA" id="ARBA00023002"/>
    </source>
</evidence>
<dbReference type="InterPro" id="IPR018391">
    <property type="entry name" value="PQQ_b-propeller_rpt"/>
</dbReference>
<dbReference type="EMBL" id="NCSJ02000039">
    <property type="protein sequence ID" value="RFU33222.1"/>
    <property type="molecule type" value="Genomic_DNA"/>
</dbReference>
<dbReference type="PANTHER" id="PTHR32303">
    <property type="entry name" value="QUINOPROTEIN ALCOHOL DEHYDROGENASE (CYTOCHROME C)"/>
    <property type="match status" value="1"/>
</dbReference>
<evidence type="ECO:0000256" key="4">
    <source>
        <dbReference type="SAM" id="SignalP"/>
    </source>
</evidence>
<dbReference type="GO" id="GO:0016491">
    <property type="term" value="F:oxidoreductase activity"/>
    <property type="evidence" value="ECO:0007669"/>
    <property type="project" value="UniProtKB-KW"/>
</dbReference>
<feature type="domain" description="Pyrrolo-quinoline quinone repeat" evidence="5">
    <location>
        <begin position="67"/>
        <end position="164"/>
    </location>
</feature>
<proteinExistence type="inferred from homology"/>
<accession>A0A3E2HJ77</accession>
<feature type="domain" description="Pyrrolo-quinoline quinone repeat" evidence="5">
    <location>
        <begin position="302"/>
        <end position="429"/>
    </location>
</feature>
<dbReference type="SMART" id="SM00564">
    <property type="entry name" value="PQQ"/>
    <property type="match status" value="4"/>
</dbReference>
<dbReference type="AlphaFoldDB" id="A0A3E2HJ77"/>
<feature type="signal peptide" evidence="4">
    <location>
        <begin position="1"/>
        <end position="18"/>
    </location>
</feature>
<comment type="caution">
    <text evidence="6">The sequence shown here is derived from an EMBL/GenBank/DDBJ whole genome shotgun (WGS) entry which is preliminary data.</text>
</comment>
<evidence type="ECO:0000259" key="5">
    <source>
        <dbReference type="Pfam" id="PF13360"/>
    </source>
</evidence>
<reference evidence="6 7" key="1">
    <citation type="submission" date="2018-05" db="EMBL/GenBank/DDBJ databases">
        <title>Draft genome sequence of Scytalidium lignicola DSM 105466, a ubiquitous saprotrophic fungus.</title>
        <authorList>
            <person name="Buettner E."/>
            <person name="Gebauer A.M."/>
            <person name="Hofrichter M."/>
            <person name="Liers C."/>
            <person name="Kellner H."/>
        </authorList>
    </citation>
    <scope>NUCLEOTIDE SEQUENCE [LARGE SCALE GENOMIC DNA]</scope>
    <source>
        <strain evidence="6 7">DSM 105466</strain>
    </source>
</reference>
<dbReference type="Gene3D" id="2.140.10.10">
    <property type="entry name" value="Quinoprotein alcohol dehydrogenase-like superfamily"/>
    <property type="match status" value="1"/>
</dbReference>
<sequence>MQIPILIAAFSVFEAIAAESQYGLTGGWSGWGANVFNNRWASENTEISSHNIHSLEHKCQFDYPFGVSATPVTLNEMVYFPTWSGEFVAVNYLTCKVQWQINITSLIEEYLPITGTATITKHVSRSSPQIDGDTLFFGTITHALIVAINRHTGQVLGQVQVNPHPLAILTTSPTFYDNKLFVGAASLEETGADHIPDYPCCSFVGNMVALSFDKFHNCFNVEWNVTMLPLQSNWSGAALWGSQPAIDSVRKQTISCGGGLLPPVNPQNCPPEPGVDADFGMAPTFIPYGGKNNQDAIVVGQKNGVIYSMSAETGKLLWSTITSPGGAGGGLSWGMAVDNQRVYFTAISSASKTWQLQPSHLTINNSAYGAVSLDSGSILWETPAPESAVAYGPPTAVGDVILVARTGDNIADYENTGGGLIALSQKMGELLLILAFLLISTAA</sequence>
<keyword evidence="4" id="KW-0732">Signal</keyword>
<feature type="non-terminal residue" evidence="6">
    <location>
        <position position="1"/>
    </location>
</feature>
<keyword evidence="3" id="KW-0560">Oxidoreductase</keyword>
<evidence type="ECO:0000313" key="6">
    <source>
        <dbReference type="EMBL" id="RFU33222.1"/>
    </source>
</evidence>
<dbReference type="Pfam" id="PF13360">
    <property type="entry name" value="PQQ_2"/>
    <property type="match status" value="2"/>
</dbReference>
<dbReference type="PANTHER" id="PTHR32303:SF10">
    <property type="entry name" value="OUTER MEMBRANE PROTEIN ASSEMBLY FACTOR BAMB"/>
    <property type="match status" value="1"/>
</dbReference>
<dbReference type="InterPro" id="IPR015943">
    <property type="entry name" value="WD40/YVTN_repeat-like_dom_sf"/>
</dbReference>
<name>A0A3E2HJ77_SCYLI</name>
<keyword evidence="7" id="KW-1185">Reference proteome</keyword>